<evidence type="ECO:0000256" key="1">
    <source>
        <dbReference type="SAM" id="SignalP"/>
    </source>
</evidence>
<feature type="chain" id="PRO_5046632130" evidence="1">
    <location>
        <begin position="24"/>
        <end position="52"/>
    </location>
</feature>
<dbReference type="RefSeq" id="WP_172684312.1">
    <property type="nucleotide sequence ID" value="NZ_JBEOME010000022.1"/>
</dbReference>
<accession>A0ABV1SBB2</accession>
<sequence length="52" mass="5635">MKWMISLSLIALLITGTTVYSNAQNDQQITEKGVFPTSQTEHKVAEKGVVGA</sequence>
<name>A0ABV1SBB2_BACAB</name>
<keyword evidence="1" id="KW-0732">Signal</keyword>
<comment type="caution">
    <text evidence="2">The sequence shown here is derived from an EMBL/GenBank/DDBJ whole genome shotgun (WGS) entry which is preliminary data.</text>
</comment>
<evidence type="ECO:0000313" key="2">
    <source>
        <dbReference type="EMBL" id="MER3123645.1"/>
    </source>
</evidence>
<dbReference type="Proteomes" id="UP001467674">
    <property type="component" value="Unassembled WGS sequence"/>
</dbReference>
<gene>
    <name evidence="2" type="ORF">ABQG71_21040</name>
</gene>
<reference evidence="2 3" key="1">
    <citation type="submission" date="2024-06" db="EMBL/GenBank/DDBJ databases">
        <title>Construction of an artificial bacterial consortium using nitrogen cycle bacteria from Cuatro Cienegas Basin and a mangrove forest.</title>
        <authorList>
            <person name="Aguilera-Najera D."/>
            <person name="Marquez-Cianci L."/>
            <person name="Martinez-Perez E."/>
            <person name="Rosas-Barrera M."/>
            <person name="Rodriguez-Cruz U.E."/>
            <person name="Tapia-Lopez R."/>
            <person name="Eguiarte L.E."/>
            <person name="Souza-Saldivar V."/>
        </authorList>
    </citation>
    <scope>NUCLEOTIDE SEQUENCE [LARGE SCALE GENOMIC DNA]</scope>
    <source>
        <strain evidence="2 3">S14-15</strain>
    </source>
</reference>
<protein>
    <submittedName>
        <fullName evidence="2">Uncharacterized protein</fullName>
    </submittedName>
</protein>
<proteinExistence type="predicted"/>
<keyword evidence="3" id="KW-1185">Reference proteome</keyword>
<feature type="signal peptide" evidence="1">
    <location>
        <begin position="1"/>
        <end position="23"/>
    </location>
</feature>
<dbReference type="EMBL" id="JBEOME010000022">
    <property type="protein sequence ID" value="MER3123645.1"/>
    <property type="molecule type" value="Genomic_DNA"/>
</dbReference>
<organism evidence="2 3">
    <name type="scientific">Bacillus altitudinis</name>
    <dbReference type="NCBI Taxonomy" id="293387"/>
    <lineage>
        <taxon>Bacteria</taxon>
        <taxon>Bacillati</taxon>
        <taxon>Bacillota</taxon>
        <taxon>Bacilli</taxon>
        <taxon>Bacillales</taxon>
        <taxon>Bacillaceae</taxon>
        <taxon>Bacillus</taxon>
    </lineage>
</organism>
<evidence type="ECO:0000313" key="3">
    <source>
        <dbReference type="Proteomes" id="UP001467674"/>
    </source>
</evidence>